<feature type="compositionally biased region" description="Pro residues" evidence="7">
    <location>
        <begin position="145"/>
        <end position="158"/>
    </location>
</feature>
<feature type="region of interest" description="Disordered" evidence="7">
    <location>
        <begin position="127"/>
        <end position="170"/>
    </location>
</feature>
<dbReference type="AlphaFoldDB" id="A0A7U2F2A7"/>
<keyword evidence="5" id="KW-0804">Transcription</keyword>
<dbReference type="Proteomes" id="UP000663193">
    <property type="component" value="Chromosome 7"/>
</dbReference>
<keyword evidence="4" id="KW-0238">DNA-binding</keyword>
<dbReference type="PANTHER" id="PTHR47540">
    <property type="entry name" value="THIAMINE REPRESSIBLE GENES REGULATORY PROTEIN THI5"/>
    <property type="match status" value="1"/>
</dbReference>
<accession>A0A7U2F2A7</accession>
<evidence type="ECO:0000256" key="1">
    <source>
        <dbReference type="ARBA" id="ARBA00004123"/>
    </source>
</evidence>
<dbReference type="InterPro" id="IPR051711">
    <property type="entry name" value="Stress_Response_Reg"/>
</dbReference>
<comment type="subcellular location">
    <subcellularLocation>
        <location evidence="1">Nucleus</location>
    </subcellularLocation>
</comment>
<keyword evidence="3" id="KW-0805">Transcription regulation</keyword>
<dbReference type="SUPFAM" id="SSF57701">
    <property type="entry name" value="Zn2/Cys6 DNA-binding domain"/>
    <property type="match status" value="1"/>
</dbReference>
<evidence type="ECO:0000256" key="3">
    <source>
        <dbReference type="ARBA" id="ARBA00023015"/>
    </source>
</evidence>
<evidence type="ECO:0000259" key="8">
    <source>
        <dbReference type="PROSITE" id="PS50048"/>
    </source>
</evidence>
<feature type="compositionally biased region" description="Gly residues" evidence="7">
    <location>
        <begin position="697"/>
        <end position="709"/>
    </location>
</feature>
<keyword evidence="10" id="KW-1185">Reference proteome</keyword>
<dbReference type="InterPro" id="IPR001138">
    <property type="entry name" value="Zn2Cys6_DnaBD"/>
</dbReference>
<dbReference type="GO" id="GO:0000981">
    <property type="term" value="F:DNA-binding transcription factor activity, RNA polymerase II-specific"/>
    <property type="evidence" value="ECO:0007669"/>
    <property type="project" value="InterPro"/>
</dbReference>
<evidence type="ECO:0000256" key="5">
    <source>
        <dbReference type="ARBA" id="ARBA00023163"/>
    </source>
</evidence>
<reference evidence="10" key="1">
    <citation type="journal article" date="2021" name="BMC Genomics">
        <title>Chromosome-level genome assembly and manually-curated proteome of model necrotroph Parastagonospora nodorum Sn15 reveals a genome-wide trove of candidate effector homologs, and redundancy of virulence-related functions within an accessory chromosome.</title>
        <authorList>
            <person name="Bertazzoni S."/>
            <person name="Jones D.A.B."/>
            <person name="Phan H.T."/>
            <person name="Tan K.-C."/>
            <person name="Hane J.K."/>
        </authorList>
    </citation>
    <scope>NUCLEOTIDE SEQUENCE [LARGE SCALE GENOMIC DNA]</scope>
    <source>
        <strain evidence="10">SN15 / ATCC MYA-4574 / FGSC 10173)</strain>
    </source>
</reference>
<evidence type="ECO:0000256" key="6">
    <source>
        <dbReference type="ARBA" id="ARBA00023242"/>
    </source>
</evidence>
<dbReference type="GO" id="GO:0003677">
    <property type="term" value="F:DNA binding"/>
    <property type="evidence" value="ECO:0007669"/>
    <property type="project" value="UniProtKB-KW"/>
</dbReference>
<keyword evidence="2" id="KW-0479">Metal-binding</keyword>
<dbReference type="GO" id="GO:0008270">
    <property type="term" value="F:zinc ion binding"/>
    <property type="evidence" value="ECO:0007669"/>
    <property type="project" value="InterPro"/>
</dbReference>
<feature type="compositionally biased region" description="Low complexity" evidence="7">
    <location>
        <begin position="159"/>
        <end position="169"/>
    </location>
</feature>
<evidence type="ECO:0000256" key="2">
    <source>
        <dbReference type="ARBA" id="ARBA00022723"/>
    </source>
</evidence>
<dbReference type="GO" id="GO:0006351">
    <property type="term" value="P:DNA-templated transcription"/>
    <property type="evidence" value="ECO:0007669"/>
    <property type="project" value="InterPro"/>
</dbReference>
<dbReference type="OrthoDB" id="3266505at2759"/>
<dbReference type="VEuPathDB" id="FungiDB:JI435_087940"/>
<feature type="region of interest" description="Disordered" evidence="7">
    <location>
        <begin position="681"/>
        <end position="712"/>
    </location>
</feature>
<sequence>MDIGLPSRLDQTSAFVMPEPPSPESSGASENRTNNRRGNKRSYVACQRCHSLKVKCSGGTPCLRCSKARKEAVCQYPSREKRVTVPESYLQQLQRQREHANVDQTIAENGDYAIENASIHREELSTRLPSQANVHPSSTTTTPTSVPPPAPTPAPAPASAPSARPSSSADVCMSNVDANVGIPTHVLGQIFASDHDLQQQFIGESTCSAFSDRILQCLDPEGTATHRLPDRHYVRNAAFSRQMSSVASCKFPDRIRATLLVRVAFRFVGQDYHMFMQQHCLQHLEQMYGSTQGLAQETDSIWVCKFFVILALGELYSTTLTAAKEARSSTVAGTEYFLTAVGLLQDLFEEPSIDQIETLLLFSFYSNALGRVKSAHMYSGMALRSSTVIGLHRPAAESPALTAIEREHRRRLWWTVYIFDRSTCSKLGQPVTIQDSDIDVAVPSTDGLSPADQKSLGSSADHLIAFINLAKITGYIMNDVHVPSAKVSGEKLVKNVRSILGKLRNWDSHVPARLRWDPVGGVPRSVASLQLHFNQCIILTTRPILLYVFKLKNPFTDDGIDLRGSGGGTNTPPISDTIRSLADSCVTAARTSNAIIVQLFVENALATCGFFDAHHLFSSTIVLIVSAISYPNASDSDAVQTAFQLLVMMRDNGNAIAGDYFARLLQIQGRVSHLFARATADQGTTPPLNRMRAEPGGAMGEDGDSGGGQERFPSHLNPLGMPSAGSATLDEYDWSRFIIPSNFYTSFEDAGGGNLTVDPLDHPLLQTFLNNTDGSQDENNLVGAEHMEFVL</sequence>
<protein>
    <recommendedName>
        <fullName evidence="8">Zn(2)-C6 fungal-type domain-containing protein</fullName>
    </recommendedName>
</protein>
<proteinExistence type="predicted"/>
<dbReference type="PROSITE" id="PS50048">
    <property type="entry name" value="ZN2_CY6_FUNGAL_2"/>
    <property type="match status" value="1"/>
</dbReference>
<evidence type="ECO:0000256" key="7">
    <source>
        <dbReference type="SAM" id="MobiDB-lite"/>
    </source>
</evidence>
<dbReference type="InterPro" id="IPR036864">
    <property type="entry name" value="Zn2-C6_fun-type_DNA-bd_sf"/>
</dbReference>
<feature type="domain" description="Zn(2)-C6 fungal-type" evidence="8">
    <location>
        <begin position="45"/>
        <end position="76"/>
    </location>
</feature>
<dbReference type="PROSITE" id="PS00463">
    <property type="entry name" value="ZN2_CY6_FUNGAL_1"/>
    <property type="match status" value="1"/>
</dbReference>
<evidence type="ECO:0000313" key="10">
    <source>
        <dbReference type="Proteomes" id="UP000663193"/>
    </source>
</evidence>
<dbReference type="CDD" id="cd12148">
    <property type="entry name" value="fungal_TF_MHR"/>
    <property type="match status" value="1"/>
</dbReference>
<dbReference type="SMART" id="SM00906">
    <property type="entry name" value="Fungal_trans"/>
    <property type="match status" value="1"/>
</dbReference>
<dbReference type="Pfam" id="PF00172">
    <property type="entry name" value="Zn_clus"/>
    <property type="match status" value="1"/>
</dbReference>
<dbReference type="SMART" id="SM00066">
    <property type="entry name" value="GAL4"/>
    <property type="match status" value="1"/>
</dbReference>
<gene>
    <name evidence="9" type="ORF">JI435_087940</name>
</gene>
<evidence type="ECO:0000256" key="4">
    <source>
        <dbReference type="ARBA" id="ARBA00023125"/>
    </source>
</evidence>
<name>A0A7U2F2A7_PHANO</name>
<dbReference type="EMBL" id="CP069029">
    <property type="protein sequence ID" value="QRC97420.1"/>
    <property type="molecule type" value="Genomic_DNA"/>
</dbReference>
<dbReference type="InterPro" id="IPR007219">
    <property type="entry name" value="XnlR_reg_dom"/>
</dbReference>
<dbReference type="CDD" id="cd00067">
    <property type="entry name" value="GAL4"/>
    <property type="match status" value="1"/>
</dbReference>
<organism evidence="9 10">
    <name type="scientific">Phaeosphaeria nodorum (strain SN15 / ATCC MYA-4574 / FGSC 10173)</name>
    <name type="common">Glume blotch fungus</name>
    <name type="synonym">Parastagonospora nodorum</name>
    <dbReference type="NCBI Taxonomy" id="321614"/>
    <lineage>
        <taxon>Eukaryota</taxon>
        <taxon>Fungi</taxon>
        <taxon>Dikarya</taxon>
        <taxon>Ascomycota</taxon>
        <taxon>Pezizomycotina</taxon>
        <taxon>Dothideomycetes</taxon>
        <taxon>Pleosporomycetidae</taxon>
        <taxon>Pleosporales</taxon>
        <taxon>Pleosporineae</taxon>
        <taxon>Phaeosphaeriaceae</taxon>
        <taxon>Parastagonospora</taxon>
    </lineage>
</organism>
<keyword evidence="6" id="KW-0539">Nucleus</keyword>
<dbReference type="PANTHER" id="PTHR47540:SF6">
    <property type="entry name" value="ZN(II)2CYS6 TRANSCRIPTION FACTOR (EUROFUNG)"/>
    <property type="match status" value="1"/>
</dbReference>
<evidence type="ECO:0000313" key="9">
    <source>
        <dbReference type="EMBL" id="QRC97420.1"/>
    </source>
</evidence>
<feature type="region of interest" description="Disordered" evidence="7">
    <location>
        <begin position="1"/>
        <end position="39"/>
    </location>
</feature>
<dbReference type="GO" id="GO:0005634">
    <property type="term" value="C:nucleus"/>
    <property type="evidence" value="ECO:0007669"/>
    <property type="project" value="UniProtKB-SubCell"/>
</dbReference>
<dbReference type="Pfam" id="PF04082">
    <property type="entry name" value="Fungal_trans"/>
    <property type="match status" value="1"/>
</dbReference>
<dbReference type="Gene3D" id="4.10.240.10">
    <property type="entry name" value="Zn(2)-C6 fungal-type DNA-binding domain"/>
    <property type="match status" value="1"/>
</dbReference>